<comment type="caution">
    <text evidence="5">The sequence shown here is derived from an EMBL/GenBank/DDBJ whole genome shotgun (WGS) entry which is preliminary data.</text>
</comment>
<dbReference type="GO" id="GO:0005829">
    <property type="term" value="C:cytosol"/>
    <property type="evidence" value="ECO:0007669"/>
    <property type="project" value="TreeGrafter"/>
</dbReference>
<dbReference type="Pfam" id="PF00027">
    <property type="entry name" value="cNMP_binding"/>
    <property type="match status" value="1"/>
</dbReference>
<gene>
    <name evidence="5" type="ORF">D915_011211</name>
</gene>
<keyword evidence="5" id="KW-0418">Kinase</keyword>
<evidence type="ECO:0000256" key="2">
    <source>
        <dbReference type="ARBA" id="ARBA00022566"/>
    </source>
</evidence>
<dbReference type="InterPro" id="IPR018490">
    <property type="entry name" value="cNMP-bd_dom_sf"/>
</dbReference>
<dbReference type="Proteomes" id="UP000230066">
    <property type="component" value="Unassembled WGS sequence"/>
</dbReference>
<keyword evidence="5" id="KW-0808">Transferase</keyword>
<feature type="domain" description="Cyclic nucleotide-binding" evidence="4">
    <location>
        <begin position="179"/>
        <end position="294"/>
    </location>
</feature>
<sequence>HFLNGYHSPSSSTKRTVQTVVIDRRTCELHYPISVITRLKQDVLACTDRIRWPESKSHQPQILASTRERDIHKLRSVLDQKVPSIQSPTQTTQPQHVDTVPALDEAPTGPNTDAYSSLIPCGFSVLGITSKGVPEAMRMKKQGFSDKSQNQQRTPGLIHHLKDTWSRNLMREAIENNDFLRHLSKAQIEGIVCCMYRRNILQGFYIIRGGQSGGALYVVAEGVLDVSNQSQLLGRMDVGRAFDELALLYNCNQTASVRAITKASAWTLDRSVFQQIMMSSGLHQTEENIELLNSFPALESLSPEKMRILEDALETIYYGPDEYVIHEGEIVNVLYRSTRNCTSIYIDRWHG</sequence>
<dbReference type="SMART" id="SM00100">
    <property type="entry name" value="cNMP"/>
    <property type="match status" value="1"/>
</dbReference>
<dbReference type="InterPro" id="IPR000595">
    <property type="entry name" value="cNMP-bd_dom"/>
</dbReference>
<organism evidence="5 6">
    <name type="scientific">Fasciola hepatica</name>
    <name type="common">Liver fluke</name>
    <dbReference type="NCBI Taxonomy" id="6192"/>
    <lineage>
        <taxon>Eukaryota</taxon>
        <taxon>Metazoa</taxon>
        <taxon>Spiralia</taxon>
        <taxon>Lophotrochozoa</taxon>
        <taxon>Platyhelminthes</taxon>
        <taxon>Trematoda</taxon>
        <taxon>Digenea</taxon>
        <taxon>Plagiorchiida</taxon>
        <taxon>Echinostomata</taxon>
        <taxon>Echinostomatoidea</taxon>
        <taxon>Fasciolidae</taxon>
        <taxon>Fasciola</taxon>
    </lineage>
</organism>
<dbReference type="InterPro" id="IPR050503">
    <property type="entry name" value="cAMP-dep_PK_reg_su-like"/>
</dbReference>
<dbReference type="Gene3D" id="2.60.120.10">
    <property type="entry name" value="Jelly Rolls"/>
    <property type="match status" value="2"/>
</dbReference>
<keyword evidence="2" id="KW-0547">Nucleotide-binding</keyword>
<comment type="similarity">
    <text evidence="1">Belongs to the cAMP-dependent kinase regulatory chain family.</text>
</comment>
<dbReference type="GO" id="GO:0005952">
    <property type="term" value="C:cAMP-dependent protein kinase complex"/>
    <property type="evidence" value="ECO:0007669"/>
    <property type="project" value="InterPro"/>
</dbReference>
<feature type="domain" description="Cyclic nucleotide-binding" evidence="4">
    <location>
        <begin position="297"/>
        <end position="351"/>
    </location>
</feature>
<name>A0A4E0QYL2_FASHE</name>
<dbReference type="InterPro" id="IPR014710">
    <property type="entry name" value="RmlC-like_jellyroll"/>
</dbReference>
<evidence type="ECO:0000313" key="6">
    <source>
        <dbReference type="Proteomes" id="UP000230066"/>
    </source>
</evidence>
<evidence type="ECO:0000313" key="5">
    <source>
        <dbReference type="EMBL" id="THD18371.1"/>
    </source>
</evidence>
<dbReference type="GO" id="GO:0004862">
    <property type="term" value="F:cAMP-dependent protein kinase inhibitor activity"/>
    <property type="evidence" value="ECO:0007669"/>
    <property type="project" value="TreeGrafter"/>
</dbReference>
<dbReference type="AlphaFoldDB" id="A0A4E0QYL2"/>
<dbReference type="EMBL" id="JXXN02014026">
    <property type="protein sequence ID" value="THD18371.1"/>
    <property type="molecule type" value="Genomic_DNA"/>
</dbReference>
<dbReference type="PANTHER" id="PTHR11635:SF152">
    <property type="entry name" value="CAMP-DEPENDENT PROTEIN KINASE TYPE I REGULATORY SUBUNIT-RELATED"/>
    <property type="match status" value="1"/>
</dbReference>
<accession>A0A4E0QYL2</accession>
<keyword evidence="2" id="KW-0116">cAMP-binding</keyword>
<dbReference type="PROSITE" id="PS50042">
    <property type="entry name" value="CNMP_BINDING_3"/>
    <property type="match status" value="2"/>
</dbReference>
<dbReference type="GO" id="GO:0030552">
    <property type="term" value="F:cAMP binding"/>
    <property type="evidence" value="ECO:0007669"/>
    <property type="project" value="UniProtKB-KW"/>
</dbReference>
<feature type="non-terminal residue" evidence="5">
    <location>
        <position position="1"/>
    </location>
</feature>
<reference evidence="5" key="1">
    <citation type="submission" date="2019-03" db="EMBL/GenBank/DDBJ databases">
        <title>Improved annotation for the trematode Fasciola hepatica.</title>
        <authorList>
            <person name="Choi Y.-J."/>
            <person name="Martin J."/>
            <person name="Mitreva M."/>
        </authorList>
    </citation>
    <scope>NUCLEOTIDE SEQUENCE [LARGE SCALE GENOMIC DNA]</scope>
</reference>
<evidence type="ECO:0000256" key="3">
    <source>
        <dbReference type="ARBA" id="ARBA00023149"/>
    </source>
</evidence>
<keyword evidence="3" id="KW-0114">cAMP</keyword>
<dbReference type="InterPro" id="IPR018488">
    <property type="entry name" value="cNMP-bd_CS"/>
</dbReference>
<dbReference type="PANTHER" id="PTHR11635">
    <property type="entry name" value="CAMP-DEPENDENT PROTEIN KINASE REGULATORY CHAIN"/>
    <property type="match status" value="1"/>
</dbReference>
<protein>
    <submittedName>
        <fullName evidence="5">cGMP-dependent protein kinase egl-4</fullName>
    </submittedName>
</protein>
<dbReference type="GO" id="GO:0016301">
    <property type="term" value="F:kinase activity"/>
    <property type="evidence" value="ECO:0007669"/>
    <property type="project" value="UniProtKB-KW"/>
</dbReference>
<evidence type="ECO:0000259" key="4">
    <source>
        <dbReference type="PROSITE" id="PS50042"/>
    </source>
</evidence>
<dbReference type="CDD" id="cd00038">
    <property type="entry name" value="CAP_ED"/>
    <property type="match status" value="1"/>
</dbReference>
<dbReference type="SUPFAM" id="SSF51206">
    <property type="entry name" value="cAMP-binding domain-like"/>
    <property type="match status" value="2"/>
</dbReference>
<dbReference type="PROSITE" id="PS00888">
    <property type="entry name" value="CNMP_BINDING_1"/>
    <property type="match status" value="1"/>
</dbReference>
<proteinExistence type="inferred from homology"/>
<keyword evidence="6" id="KW-1185">Reference proteome</keyword>
<evidence type="ECO:0000256" key="1">
    <source>
        <dbReference type="ARBA" id="ARBA00005753"/>
    </source>
</evidence>
<dbReference type="GO" id="GO:0034236">
    <property type="term" value="F:protein kinase A catalytic subunit binding"/>
    <property type="evidence" value="ECO:0007669"/>
    <property type="project" value="TreeGrafter"/>
</dbReference>